<comment type="caution">
    <text evidence="7">The sequence shown here is derived from an EMBL/GenBank/DDBJ whole genome shotgun (WGS) entry which is preliminary data.</text>
</comment>
<keyword evidence="5 6" id="KW-0472">Membrane</keyword>
<feature type="transmembrane region" description="Helical" evidence="6">
    <location>
        <begin position="281"/>
        <end position="300"/>
    </location>
</feature>
<accession>A0A1C2E5E5</accession>
<dbReference type="Proteomes" id="UP000094412">
    <property type="component" value="Unassembled WGS sequence"/>
</dbReference>
<feature type="transmembrane region" description="Helical" evidence="6">
    <location>
        <begin position="250"/>
        <end position="269"/>
    </location>
</feature>
<feature type="transmembrane region" description="Helical" evidence="6">
    <location>
        <begin position="223"/>
        <end position="244"/>
    </location>
</feature>
<keyword evidence="3 6" id="KW-0812">Transmembrane</keyword>
<evidence type="ECO:0000256" key="5">
    <source>
        <dbReference type="ARBA" id="ARBA00023136"/>
    </source>
</evidence>
<feature type="transmembrane region" description="Helical" evidence="6">
    <location>
        <begin position="21"/>
        <end position="42"/>
    </location>
</feature>
<feature type="transmembrane region" description="Helical" evidence="6">
    <location>
        <begin position="175"/>
        <end position="196"/>
    </location>
</feature>
<evidence type="ECO:0000256" key="4">
    <source>
        <dbReference type="ARBA" id="ARBA00022989"/>
    </source>
</evidence>
<dbReference type="Pfam" id="PF02653">
    <property type="entry name" value="BPD_transp_2"/>
    <property type="match status" value="1"/>
</dbReference>
<dbReference type="STRING" id="1566387.QV13_06135"/>
<name>A0A1C2E5E5_9HYPH</name>
<dbReference type="PANTHER" id="PTHR32196:SF72">
    <property type="entry name" value="RIBOSE IMPORT PERMEASE PROTEIN RBSC"/>
    <property type="match status" value="1"/>
</dbReference>
<dbReference type="GO" id="GO:0005886">
    <property type="term" value="C:plasma membrane"/>
    <property type="evidence" value="ECO:0007669"/>
    <property type="project" value="UniProtKB-SubCell"/>
</dbReference>
<dbReference type="InterPro" id="IPR001851">
    <property type="entry name" value="ABC_transp_permease"/>
</dbReference>
<evidence type="ECO:0000256" key="1">
    <source>
        <dbReference type="ARBA" id="ARBA00004651"/>
    </source>
</evidence>
<dbReference type="CDD" id="cd06579">
    <property type="entry name" value="TM_PBP1_transp_AraH_like"/>
    <property type="match status" value="1"/>
</dbReference>
<evidence type="ECO:0000256" key="3">
    <source>
        <dbReference type="ARBA" id="ARBA00022692"/>
    </source>
</evidence>
<dbReference type="AlphaFoldDB" id="A0A1C2E5E5"/>
<keyword evidence="8" id="KW-1185">Reference proteome</keyword>
<evidence type="ECO:0000256" key="2">
    <source>
        <dbReference type="ARBA" id="ARBA00022475"/>
    </source>
</evidence>
<protein>
    <submittedName>
        <fullName evidence="7">Sugar ABC transporter</fullName>
    </submittedName>
</protein>
<reference evidence="7 8" key="1">
    <citation type="submission" date="2016-08" db="EMBL/GenBank/DDBJ databases">
        <title>Whole genome sequence of Mesorhizobium sp. strain UASWS1009 isolated from industrial sewage.</title>
        <authorList>
            <person name="Crovadore J."/>
            <person name="Calmin G."/>
            <person name="Chablais R."/>
            <person name="Cochard B."/>
            <person name="Lefort F."/>
        </authorList>
    </citation>
    <scope>NUCLEOTIDE SEQUENCE [LARGE SCALE GENOMIC DNA]</scope>
    <source>
        <strain evidence="7 8">UASWS1009</strain>
    </source>
</reference>
<proteinExistence type="predicted"/>
<feature type="transmembrane region" description="Helical" evidence="6">
    <location>
        <begin position="107"/>
        <end position="134"/>
    </location>
</feature>
<dbReference type="EMBL" id="MDEO01000027">
    <property type="protein sequence ID" value="OCX22136.1"/>
    <property type="molecule type" value="Genomic_DNA"/>
</dbReference>
<gene>
    <name evidence="7" type="ORF">QV13_06135</name>
</gene>
<sequence length="332" mass="34211">MDATDFGRPASSGLATTTKTVLREAGIGIALILLIVVFSLGTDHFLTASNVTNILTQVTINLVLSIGMTFVILIGGIDLSVGSVLAFAAVVAGTVMTLPGLDPTLAVVLATISSIAAGIVFGVLNGLISAWWSIPSFIVTLGTLNIARGAALQVTGASTIYSFPAGFNAFGSQTIYGVPVLFLIALVLVAVGWFVLTRTVFGRVLYGIGNNEEATRLAGHNVFFYKVAAFTICGAAVGIGAIIYMARLNIASPIIGIGFELNAIAAVIIGGTSLSGGRGSIIGTLLGACIIGVLANGLILLGLSDFMRQMITGFVIILAVILDKYRERLTKA</sequence>
<dbReference type="PANTHER" id="PTHR32196">
    <property type="entry name" value="ABC TRANSPORTER PERMEASE PROTEIN YPHD-RELATED-RELATED"/>
    <property type="match status" value="1"/>
</dbReference>
<dbReference type="OrthoDB" id="6384190at2"/>
<keyword evidence="4 6" id="KW-1133">Transmembrane helix</keyword>
<evidence type="ECO:0000256" key="6">
    <source>
        <dbReference type="SAM" id="Phobius"/>
    </source>
</evidence>
<dbReference type="GO" id="GO:0022857">
    <property type="term" value="F:transmembrane transporter activity"/>
    <property type="evidence" value="ECO:0007669"/>
    <property type="project" value="InterPro"/>
</dbReference>
<evidence type="ECO:0000313" key="8">
    <source>
        <dbReference type="Proteomes" id="UP000094412"/>
    </source>
</evidence>
<organism evidence="7 8">
    <name type="scientific">Mesorhizobium hungaricum</name>
    <dbReference type="NCBI Taxonomy" id="1566387"/>
    <lineage>
        <taxon>Bacteria</taxon>
        <taxon>Pseudomonadati</taxon>
        <taxon>Pseudomonadota</taxon>
        <taxon>Alphaproteobacteria</taxon>
        <taxon>Hyphomicrobiales</taxon>
        <taxon>Phyllobacteriaceae</taxon>
        <taxon>Mesorhizobium</taxon>
    </lineage>
</organism>
<dbReference type="RefSeq" id="WP_024923938.1">
    <property type="nucleotide sequence ID" value="NZ_MDEO01000027.1"/>
</dbReference>
<comment type="subcellular location">
    <subcellularLocation>
        <location evidence="1">Cell membrane</location>
        <topology evidence="1">Multi-pass membrane protein</topology>
    </subcellularLocation>
</comment>
<evidence type="ECO:0000313" key="7">
    <source>
        <dbReference type="EMBL" id="OCX22136.1"/>
    </source>
</evidence>
<feature type="transmembrane region" description="Helical" evidence="6">
    <location>
        <begin position="54"/>
        <end position="74"/>
    </location>
</feature>
<feature type="transmembrane region" description="Helical" evidence="6">
    <location>
        <begin position="81"/>
        <end position="101"/>
    </location>
</feature>
<feature type="transmembrane region" description="Helical" evidence="6">
    <location>
        <begin position="306"/>
        <end position="322"/>
    </location>
</feature>
<keyword evidence="2" id="KW-1003">Cell membrane</keyword>